<dbReference type="OrthoDB" id="8535852at2"/>
<feature type="region of interest" description="Disordered" evidence="2">
    <location>
        <begin position="223"/>
        <end position="304"/>
    </location>
</feature>
<feature type="chain" id="PRO_5012896557" evidence="3">
    <location>
        <begin position="21"/>
        <end position="304"/>
    </location>
</feature>
<keyword evidence="3" id="KW-0732">Signal</keyword>
<organism evidence="4 5">
    <name type="scientific">Stenotrophomonas maltophilia</name>
    <name type="common">Pseudomonas maltophilia</name>
    <name type="synonym">Xanthomonas maltophilia</name>
    <dbReference type="NCBI Taxonomy" id="40324"/>
    <lineage>
        <taxon>Bacteria</taxon>
        <taxon>Pseudomonadati</taxon>
        <taxon>Pseudomonadota</taxon>
        <taxon>Gammaproteobacteria</taxon>
        <taxon>Lysobacterales</taxon>
        <taxon>Lysobacteraceae</taxon>
        <taxon>Stenotrophomonas</taxon>
        <taxon>Stenotrophomonas maltophilia group</taxon>
    </lineage>
</organism>
<evidence type="ECO:0000256" key="2">
    <source>
        <dbReference type="SAM" id="MobiDB-lite"/>
    </source>
</evidence>
<accession>A0A246HNE0</accession>
<dbReference type="InterPro" id="IPR011990">
    <property type="entry name" value="TPR-like_helical_dom_sf"/>
</dbReference>
<evidence type="ECO:0000313" key="5">
    <source>
        <dbReference type="Proteomes" id="UP000198157"/>
    </source>
</evidence>
<keyword evidence="1" id="KW-0802">TPR repeat</keyword>
<protein>
    <submittedName>
        <fullName evidence="4">Flp pilus assembly protein TadD</fullName>
    </submittedName>
</protein>
<name>A0A246HNE0_STEMA</name>
<feature type="compositionally biased region" description="Low complexity" evidence="2">
    <location>
        <begin position="227"/>
        <end position="270"/>
    </location>
</feature>
<dbReference type="InterPro" id="IPR019734">
    <property type="entry name" value="TPR_rpt"/>
</dbReference>
<feature type="signal peptide" evidence="3">
    <location>
        <begin position="1"/>
        <end position="20"/>
    </location>
</feature>
<evidence type="ECO:0000256" key="1">
    <source>
        <dbReference type="PROSITE-ProRule" id="PRU00339"/>
    </source>
</evidence>
<dbReference type="SUPFAM" id="SSF48452">
    <property type="entry name" value="TPR-like"/>
    <property type="match status" value="1"/>
</dbReference>
<dbReference type="EMBL" id="NIVS01000019">
    <property type="protein sequence ID" value="OWQ54315.1"/>
    <property type="molecule type" value="Genomic_DNA"/>
</dbReference>
<feature type="compositionally biased region" description="Polar residues" evidence="2">
    <location>
        <begin position="294"/>
        <end position="304"/>
    </location>
</feature>
<evidence type="ECO:0000256" key="3">
    <source>
        <dbReference type="SAM" id="SignalP"/>
    </source>
</evidence>
<dbReference type="AlphaFoldDB" id="A0A246HNE0"/>
<dbReference type="PROSITE" id="PS50005">
    <property type="entry name" value="TPR"/>
    <property type="match status" value="1"/>
</dbReference>
<reference evidence="4 5" key="1">
    <citation type="submission" date="2017-06" db="EMBL/GenBank/DDBJ databases">
        <authorList>
            <person name="Kim H.J."/>
            <person name="Triplett B.A."/>
        </authorList>
    </citation>
    <scope>NUCLEOTIDE SEQUENCE [LARGE SCALE GENOMIC DNA]</scope>
    <source>
        <strain evidence="4 5">13146</strain>
    </source>
</reference>
<feature type="compositionally biased region" description="Basic and acidic residues" evidence="2">
    <location>
        <begin position="271"/>
        <end position="283"/>
    </location>
</feature>
<feature type="repeat" description="TPR" evidence="1">
    <location>
        <begin position="114"/>
        <end position="147"/>
    </location>
</feature>
<evidence type="ECO:0000313" key="4">
    <source>
        <dbReference type="EMBL" id="OWQ54315.1"/>
    </source>
</evidence>
<dbReference type="Proteomes" id="UP000198157">
    <property type="component" value="Unassembled WGS sequence"/>
</dbReference>
<sequence length="304" mass="32201">MRHAVLSRLCLLLAATALCAACSSVRNGYRQDPMALASPEVAPQDDKQLYVELISKMQQQGAYYASLAHVEAYRQRYGDSPQLRLLNADALRETGQRDAALAMYGSLTSSPQAAAAWHGIGLIAARDGDAVRAEQALAKAVQLQPLNTGYLGDLGFARLRAGDWARAQEPLAKAAELSPGSAKANANLAVWALLRGQNEMAETIMRNARLTDSAQAEVRRLAEQLRQQASPAPSVQRAPASVAAATAAPGADTDTAPAPHAAASSPAPRRVAADTDRRARTDARLAPSMLERFSTPTPASETTP</sequence>
<proteinExistence type="predicted"/>
<dbReference type="Gene3D" id="1.25.40.10">
    <property type="entry name" value="Tetratricopeptide repeat domain"/>
    <property type="match status" value="1"/>
</dbReference>
<gene>
    <name evidence="4" type="ORF">CEE60_07905</name>
</gene>
<comment type="caution">
    <text evidence="4">The sequence shown here is derived from an EMBL/GenBank/DDBJ whole genome shotgun (WGS) entry which is preliminary data.</text>
</comment>